<keyword evidence="2" id="KW-0732">Signal</keyword>
<comment type="caution">
    <text evidence="3">The sequence shown here is derived from an EMBL/GenBank/DDBJ whole genome shotgun (WGS) entry which is preliminary data.</text>
</comment>
<dbReference type="SUPFAM" id="SSF56925">
    <property type="entry name" value="OMPA-like"/>
    <property type="match status" value="1"/>
</dbReference>
<evidence type="ECO:0000256" key="2">
    <source>
        <dbReference type="SAM" id="SignalP"/>
    </source>
</evidence>
<comment type="subcellular location">
    <subcellularLocation>
        <location evidence="1">Cell outer membrane</location>
    </subcellularLocation>
</comment>
<organism evidence="3 4">
    <name type="scientific">Pelomonas nitida</name>
    <dbReference type="NCBI Taxonomy" id="3299027"/>
    <lineage>
        <taxon>Bacteria</taxon>
        <taxon>Pseudomonadati</taxon>
        <taxon>Pseudomonadota</taxon>
        <taxon>Betaproteobacteria</taxon>
        <taxon>Burkholderiales</taxon>
        <taxon>Sphaerotilaceae</taxon>
        <taxon>Roseateles</taxon>
    </lineage>
</organism>
<dbReference type="InterPro" id="IPR030820">
    <property type="entry name" value="OMP_myx_plus_Proteobacteria"/>
</dbReference>
<dbReference type="RefSeq" id="WP_394491402.1">
    <property type="nucleotide sequence ID" value="NZ_JBIGIA010000022.1"/>
</dbReference>
<proteinExistence type="predicted"/>
<dbReference type="NCBIfam" id="TIGR04565">
    <property type="entry name" value="OMP_myx_plus"/>
    <property type="match status" value="1"/>
</dbReference>
<gene>
    <name evidence="3" type="ORF">ACG00X_21515</name>
</gene>
<accession>A0ABW7GC19</accession>
<feature type="chain" id="PRO_5046009386" evidence="2">
    <location>
        <begin position="25"/>
        <end position="222"/>
    </location>
</feature>
<dbReference type="EMBL" id="JBIGIA010000022">
    <property type="protein sequence ID" value="MFG6459422.1"/>
    <property type="molecule type" value="Genomic_DNA"/>
</dbReference>
<dbReference type="Proteomes" id="UP001606305">
    <property type="component" value="Unassembled WGS sequence"/>
</dbReference>
<evidence type="ECO:0000313" key="4">
    <source>
        <dbReference type="Proteomes" id="UP001606305"/>
    </source>
</evidence>
<protein>
    <submittedName>
        <fullName evidence="3">Outer membrane beta-barrel domain-containing protein</fullName>
    </submittedName>
</protein>
<feature type="signal peptide" evidence="2">
    <location>
        <begin position="1"/>
        <end position="24"/>
    </location>
</feature>
<dbReference type="InterPro" id="IPR011250">
    <property type="entry name" value="OMP/PagP_B-barrel"/>
</dbReference>
<keyword evidence="4" id="KW-1185">Reference proteome</keyword>
<evidence type="ECO:0000313" key="3">
    <source>
        <dbReference type="EMBL" id="MFG6459422.1"/>
    </source>
</evidence>
<sequence length="222" mass="24274">MQIRSSLQALLVAALAGASFAAQAADAAQDAKTEPKTAGEQVIVPEVERRDVKVPRIPSNDFIVGVFAGTYATQNFGSSAVGGIRLGYHITEDFFVEGNYAQTKVSDETFRQILPGGIFVSERQKLTYYNVLAGWNLLPGEVFFGRNTAKASALYLVAGVGSTRFVDQKRQTISFGLGTRVFLADWASVQVDLRDHRYSLDLLGKRQSTNNLEFTLGGTFFF</sequence>
<evidence type="ECO:0000256" key="1">
    <source>
        <dbReference type="ARBA" id="ARBA00004442"/>
    </source>
</evidence>
<name>A0ABW7GC19_9BURK</name>
<dbReference type="Gene3D" id="2.40.160.20">
    <property type="match status" value="1"/>
</dbReference>
<reference evidence="3 4" key="1">
    <citation type="submission" date="2024-09" db="EMBL/GenBank/DDBJ databases">
        <title>Novel species of the genus Pelomonas and Roseateles isolated from streams.</title>
        <authorList>
            <person name="Lu H."/>
        </authorList>
    </citation>
    <scope>NUCLEOTIDE SEQUENCE [LARGE SCALE GENOMIC DNA]</scope>
    <source>
        <strain evidence="3 4">BYS96W</strain>
    </source>
</reference>